<evidence type="ECO:0008006" key="4">
    <source>
        <dbReference type="Google" id="ProtNLM"/>
    </source>
</evidence>
<dbReference type="EMBL" id="JAROCE010000002">
    <property type="protein sequence ID" value="MFM2720189.1"/>
    <property type="molecule type" value="Genomic_DNA"/>
</dbReference>
<dbReference type="InterPro" id="IPR020835">
    <property type="entry name" value="Catalase_sf"/>
</dbReference>
<comment type="caution">
    <text evidence="2">The sequence shown here is derived from an EMBL/GenBank/DDBJ whole genome shotgun (WGS) entry which is preliminary data.</text>
</comment>
<evidence type="ECO:0000313" key="2">
    <source>
        <dbReference type="EMBL" id="MFM2720189.1"/>
    </source>
</evidence>
<evidence type="ECO:0000313" key="3">
    <source>
        <dbReference type="Proteomes" id="UP001630303"/>
    </source>
</evidence>
<dbReference type="SUPFAM" id="SSF56634">
    <property type="entry name" value="Heme-dependent catalase-like"/>
    <property type="match status" value="1"/>
</dbReference>
<sequence length="259" mass="28085">MTPPTGIPRPSRAPIARTIGAALELGFAAAQRVRPPRPIHSRGVVLRGEVRRMPDAAPAGIAWIDDAPPGAWTVVARVSRSLGLPAPLPDVLGLALRVDTDGGPADIEFASTGWRVPGRFALLPHRRAERASFGILLPYRGERGPVLLGARTVSGRPPATDPRALTGADVRATWTLELFHARPRGPWHPFALLEVRLAPGRDDDDLRFDAVRRPLPGARAYAWVRAARQPSYVRVQPAVPPGPLDRETYSRERRAATSS</sequence>
<gene>
    <name evidence="2" type="ORF">P5G46_06710</name>
</gene>
<feature type="compositionally biased region" description="Basic and acidic residues" evidence="1">
    <location>
        <begin position="244"/>
        <end position="259"/>
    </location>
</feature>
<dbReference type="Proteomes" id="UP001630303">
    <property type="component" value="Unassembled WGS sequence"/>
</dbReference>
<keyword evidence="3" id="KW-1185">Reference proteome</keyword>
<accession>A0ABW9GFL5</accession>
<evidence type="ECO:0000256" key="1">
    <source>
        <dbReference type="SAM" id="MobiDB-lite"/>
    </source>
</evidence>
<feature type="region of interest" description="Disordered" evidence="1">
    <location>
        <begin position="236"/>
        <end position="259"/>
    </location>
</feature>
<proteinExistence type="predicted"/>
<reference evidence="2 3" key="1">
    <citation type="submission" date="2023-03" db="EMBL/GenBank/DDBJ databases">
        <title>MT1 and MT2 Draft Genomes of Novel Species.</title>
        <authorList>
            <person name="Venkateswaran K."/>
        </authorList>
    </citation>
    <scope>NUCLEOTIDE SEQUENCE [LARGE SCALE GENOMIC DNA]</scope>
    <source>
        <strain evidence="2 3">IF8SW-P5</strain>
    </source>
</reference>
<name>A0ABW9GFL5_9MICO</name>
<dbReference type="RefSeq" id="WP_408905287.1">
    <property type="nucleotide sequence ID" value="NZ_JAROCE010000002.1"/>
</dbReference>
<protein>
    <recommendedName>
        <fullName evidence="4">Phosphodiesterase</fullName>
    </recommendedName>
</protein>
<organism evidence="2 3">
    <name type="scientific">Microbacterium mcarthurae</name>
    <dbReference type="NCBI Taxonomy" id="3035918"/>
    <lineage>
        <taxon>Bacteria</taxon>
        <taxon>Bacillati</taxon>
        <taxon>Actinomycetota</taxon>
        <taxon>Actinomycetes</taxon>
        <taxon>Micrococcales</taxon>
        <taxon>Microbacteriaceae</taxon>
        <taxon>Microbacterium</taxon>
    </lineage>
</organism>